<dbReference type="Proteomes" id="UP001162087">
    <property type="component" value="Chromosome 16"/>
</dbReference>
<dbReference type="Pfam" id="PF00899">
    <property type="entry name" value="ThiF"/>
    <property type="match status" value="1"/>
</dbReference>
<proteinExistence type="predicted"/>
<organism evidence="1 2">
    <name type="scientific">Saccharomyces kudriavzevii (strain ATCC MYA-4449 / AS 2.2408 / CBS 8840 / NBRC 1802 / NCYC 2889)</name>
    <name type="common">Yeast</name>
    <dbReference type="NCBI Taxonomy" id="226230"/>
    <lineage>
        <taxon>Eukaryota</taxon>
        <taxon>Fungi</taxon>
        <taxon>Dikarya</taxon>
        <taxon>Ascomycota</taxon>
        <taxon>Saccharomycotina</taxon>
        <taxon>Saccharomycetes</taxon>
        <taxon>Saccharomycetales</taxon>
        <taxon>Saccharomycetaceae</taxon>
        <taxon>Saccharomyces</taxon>
    </lineage>
</organism>
<sequence length="348" mass="39289">MKSMTEGKLSEDEIALYDRQIRLWGMAAQANMRSAKVLLINLGAIGSEIAKSIVLSGIGHLTILDAHKVTEEDLGSQFFIGSKDVGQWKIDAAKERVQDLNSRVELKFDKQFFQEKDEKFFQHFDLVVATEMKADDAVKLNELTRKLNIPLYVAGSNGLFAYIFIDLIEFISEDEKLQSIRPTVVGPISNNRSIIEITTRKDEEDGKKTYERIKIKNCYTSLKEVLKGATLNEKLTRRQLKRVTSILPLTLSLLQHELKQKSKTINVEQMKMDAAVWCKQLGIPTSVLTDEYTQQFIKQRGIEFAPVAAIIGGAVAQDVINILGKRLSPLSNFIVFDGITLDMPLFEF</sequence>
<dbReference type="Gene3D" id="3.40.50.720">
    <property type="entry name" value="NAD(P)-binding Rossmann-like Domain"/>
    <property type="match status" value="1"/>
</dbReference>
<dbReference type="InterPro" id="IPR035985">
    <property type="entry name" value="Ubiquitin-activating_enz"/>
</dbReference>
<reference evidence="1" key="1">
    <citation type="submission" date="2022-10" db="EMBL/GenBank/DDBJ databases">
        <authorList>
            <person name="Byrne P K."/>
        </authorList>
    </citation>
    <scope>NUCLEOTIDE SEQUENCE</scope>
    <source>
        <strain evidence="1">IFO1802</strain>
    </source>
</reference>
<dbReference type="CDD" id="cd01492">
    <property type="entry name" value="Aos1_SUMO"/>
    <property type="match status" value="1"/>
</dbReference>
<dbReference type="InterPro" id="IPR000594">
    <property type="entry name" value="ThiF_NAD_FAD-bd"/>
</dbReference>
<name>A0AA35JBG5_SACK1</name>
<dbReference type="PANTHER" id="PTHR10953:SF162">
    <property type="entry name" value="SUMO-ACTIVATING ENZYME SUBUNIT 1"/>
    <property type="match status" value="1"/>
</dbReference>
<dbReference type="PANTHER" id="PTHR10953">
    <property type="entry name" value="UBIQUITIN-ACTIVATING ENZYME E1"/>
    <property type="match status" value="1"/>
</dbReference>
<dbReference type="GO" id="GO:0031510">
    <property type="term" value="C:SUMO activating enzyme complex"/>
    <property type="evidence" value="ECO:0007669"/>
    <property type="project" value="TreeGrafter"/>
</dbReference>
<gene>
    <name evidence="1" type="primary">SKDI16G4350</name>
    <name evidence="1" type="ORF">SKDI_16G4350</name>
</gene>
<dbReference type="InterPro" id="IPR045886">
    <property type="entry name" value="ThiF/MoeB/HesA"/>
</dbReference>
<dbReference type="SUPFAM" id="SSF69572">
    <property type="entry name" value="Activating enzymes of the ubiquitin-like proteins"/>
    <property type="match status" value="1"/>
</dbReference>
<dbReference type="GO" id="GO:0019948">
    <property type="term" value="F:SUMO activating enzyme activity"/>
    <property type="evidence" value="ECO:0007669"/>
    <property type="project" value="TreeGrafter"/>
</dbReference>
<evidence type="ECO:0000313" key="1">
    <source>
        <dbReference type="EMBL" id="CAI4054199.1"/>
    </source>
</evidence>
<dbReference type="GO" id="GO:0005737">
    <property type="term" value="C:cytoplasm"/>
    <property type="evidence" value="ECO:0007669"/>
    <property type="project" value="TreeGrafter"/>
</dbReference>
<keyword evidence="2" id="KW-1185">Reference proteome</keyword>
<accession>A0AA35JBG5</accession>
<dbReference type="OrthoDB" id="1708823at2759"/>
<dbReference type="EMBL" id="OX365911">
    <property type="protein sequence ID" value="CAI4054199.1"/>
    <property type="molecule type" value="Genomic_DNA"/>
</dbReference>
<evidence type="ECO:0000313" key="2">
    <source>
        <dbReference type="Proteomes" id="UP001162087"/>
    </source>
</evidence>
<dbReference type="GO" id="GO:0016925">
    <property type="term" value="P:protein sumoylation"/>
    <property type="evidence" value="ECO:0007669"/>
    <property type="project" value="TreeGrafter"/>
</dbReference>
<protein>
    <submittedName>
        <fullName evidence="1">Uncharacterized protein</fullName>
    </submittedName>
</protein>